<dbReference type="RefSeq" id="WP_036960009.1">
    <property type="nucleotide sequence ID" value="NZ_JALD01000012.1"/>
</dbReference>
<comment type="caution">
    <text evidence="2">The sequence shown here is derived from an EMBL/GenBank/DDBJ whole genome shotgun (WGS) entry which is preliminary data.</text>
</comment>
<feature type="domain" description="AAA+ ATPase" evidence="1">
    <location>
        <begin position="24"/>
        <end position="336"/>
    </location>
</feature>
<proteinExistence type="predicted"/>
<evidence type="ECO:0000259" key="1">
    <source>
        <dbReference type="SMART" id="SM00382"/>
    </source>
</evidence>
<organism evidence="2 3">
    <name type="scientific">Providencia alcalifaciens 205/92</name>
    <dbReference type="NCBI Taxonomy" id="1256988"/>
    <lineage>
        <taxon>Bacteria</taxon>
        <taxon>Pseudomonadati</taxon>
        <taxon>Pseudomonadota</taxon>
        <taxon>Gammaproteobacteria</taxon>
        <taxon>Enterobacterales</taxon>
        <taxon>Morganellaceae</taxon>
        <taxon>Providencia</taxon>
    </lineage>
</organism>
<accession>A0AAV3M9L7</accession>
<gene>
    <name evidence="2" type="ORF">HMPREF1563_3793</name>
</gene>
<dbReference type="PANTHER" id="PTHR43581">
    <property type="entry name" value="ATP/GTP PHOSPHATASE"/>
    <property type="match status" value="1"/>
</dbReference>
<dbReference type="GO" id="GO:0005524">
    <property type="term" value="F:ATP binding"/>
    <property type="evidence" value="ECO:0007669"/>
    <property type="project" value="InterPro"/>
</dbReference>
<dbReference type="EMBL" id="JALD01000012">
    <property type="protein sequence ID" value="EUD12476.1"/>
    <property type="molecule type" value="Genomic_DNA"/>
</dbReference>
<dbReference type="SMART" id="SM00382">
    <property type="entry name" value="AAA"/>
    <property type="match status" value="1"/>
</dbReference>
<protein>
    <submittedName>
        <fullName evidence="2">AAA domain protein</fullName>
    </submittedName>
</protein>
<dbReference type="Proteomes" id="UP000022311">
    <property type="component" value="Unassembled WGS sequence"/>
</dbReference>
<dbReference type="GO" id="GO:0016887">
    <property type="term" value="F:ATP hydrolysis activity"/>
    <property type="evidence" value="ECO:0007669"/>
    <property type="project" value="InterPro"/>
</dbReference>
<dbReference type="SUPFAM" id="SSF52540">
    <property type="entry name" value="P-loop containing nucleoside triphosphate hydrolases"/>
    <property type="match status" value="1"/>
</dbReference>
<dbReference type="AlphaFoldDB" id="A0AAV3M9L7"/>
<sequence length="420" mass="48474">MKYLNNIDGGIPHTGISDINIPLNGRNLIITGKNGSGKTSFLSLLSDKILLHLGKEIQDEQKIQEQLAYWEAEKRKGPPGSSLYSQAQDQIDYYRKKIDAFHHGLQLVFVNELELISNYDDLKAIFVFFSAMRISSIQETKQTSSIEEEKRSSIDDLKNKRPTNFGSKLEQHLVNIKVNQSLAITEDNNQEQAHKFQEWFYNFDEHLKFLFEDSSAKLVFYRQSFKFKISLNGREFDFQNLSSGYLAIFDILADLIVRTEFFEITPTQLKGIVIIDEIDAHLHISLQQKILPFFTKLFPQIQFIVSTHSPFVITSTNNDTVIYDISSNEFFEGDLSNYSYEAIIKGLFHVDPITPEIKDSIERLKTLLNEESFNFSEIRTTIKKLTPLDKNNVLDKRVRNIYLQAINLLADYDELGELDV</sequence>
<name>A0AAV3M9L7_9GAMM</name>
<evidence type="ECO:0000313" key="3">
    <source>
        <dbReference type="Proteomes" id="UP000022311"/>
    </source>
</evidence>
<dbReference type="Gene3D" id="3.40.50.300">
    <property type="entry name" value="P-loop containing nucleotide triphosphate hydrolases"/>
    <property type="match status" value="1"/>
</dbReference>
<dbReference type="InterPro" id="IPR003959">
    <property type="entry name" value="ATPase_AAA_core"/>
</dbReference>
<reference evidence="2 3" key="1">
    <citation type="submission" date="2014-01" db="EMBL/GenBank/DDBJ databases">
        <authorList>
            <person name="Durkin A.S."/>
            <person name="McCorrison J."/>
            <person name="Torralba M."/>
            <person name="Gillis M."/>
            <person name="Haft D.H."/>
            <person name="Methe B."/>
            <person name="Sutton G."/>
            <person name="Nelson K.E."/>
        </authorList>
    </citation>
    <scope>NUCLEOTIDE SEQUENCE [LARGE SCALE GENOMIC DNA]</scope>
    <source>
        <strain evidence="2 3">205/92</strain>
    </source>
</reference>
<dbReference type="Pfam" id="PF13304">
    <property type="entry name" value="AAA_21"/>
    <property type="match status" value="1"/>
</dbReference>
<dbReference type="InterPro" id="IPR051396">
    <property type="entry name" value="Bact_Antivir_Def_Nuclease"/>
</dbReference>
<dbReference type="PANTHER" id="PTHR43581:SF2">
    <property type="entry name" value="EXCINUCLEASE ATPASE SUBUNIT"/>
    <property type="match status" value="1"/>
</dbReference>
<dbReference type="InterPro" id="IPR003593">
    <property type="entry name" value="AAA+_ATPase"/>
</dbReference>
<dbReference type="InterPro" id="IPR027417">
    <property type="entry name" value="P-loop_NTPase"/>
</dbReference>
<evidence type="ECO:0000313" key="2">
    <source>
        <dbReference type="EMBL" id="EUD12476.1"/>
    </source>
</evidence>